<keyword evidence="1" id="KW-0812">Transmembrane</keyword>
<name>A0ABS3IY38_9BIFI</name>
<keyword evidence="1" id="KW-1133">Transmembrane helix</keyword>
<dbReference type="RefSeq" id="WP_211121057.1">
    <property type="nucleotide sequence ID" value="NZ_JAFMNU020000002.1"/>
</dbReference>
<protein>
    <submittedName>
        <fullName evidence="2">Uncharacterized protein</fullName>
    </submittedName>
</protein>
<feature type="transmembrane region" description="Helical" evidence="1">
    <location>
        <begin position="135"/>
        <end position="156"/>
    </location>
</feature>
<feature type="transmembrane region" description="Helical" evidence="1">
    <location>
        <begin position="59"/>
        <end position="81"/>
    </location>
</feature>
<evidence type="ECO:0000313" key="2">
    <source>
        <dbReference type="EMBL" id="MBO0624710.1"/>
    </source>
</evidence>
<keyword evidence="1" id="KW-0472">Membrane</keyword>
<comment type="caution">
    <text evidence="2">The sequence shown here is derived from an EMBL/GenBank/DDBJ whole genome shotgun (WGS) entry which is preliminary data.</text>
</comment>
<dbReference type="EMBL" id="JAFMNU010000237">
    <property type="protein sequence ID" value="MBO0624710.1"/>
    <property type="molecule type" value="Genomic_DNA"/>
</dbReference>
<proteinExistence type="predicted"/>
<organism evidence="2 3">
    <name type="scientific">Bifidobacterium asteroides</name>
    <dbReference type="NCBI Taxonomy" id="1684"/>
    <lineage>
        <taxon>Bacteria</taxon>
        <taxon>Bacillati</taxon>
        <taxon>Actinomycetota</taxon>
        <taxon>Actinomycetes</taxon>
        <taxon>Bifidobacteriales</taxon>
        <taxon>Bifidobacteriaceae</taxon>
        <taxon>Bifidobacterium</taxon>
    </lineage>
</organism>
<keyword evidence="3" id="KW-1185">Reference proteome</keyword>
<dbReference type="Proteomes" id="UP000664299">
    <property type="component" value="Unassembled WGS sequence"/>
</dbReference>
<accession>A0ABS3IY38</accession>
<evidence type="ECO:0000256" key="1">
    <source>
        <dbReference type="SAM" id="Phobius"/>
    </source>
</evidence>
<gene>
    <name evidence="2" type="ORF">J1F30_10205</name>
</gene>
<feature type="transmembrane region" description="Helical" evidence="1">
    <location>
        <begin position="30"/>
        <end position="52"/>
    </location>
</feature>
<evidence type="ECO:0000313" key="3">
    <source>
        <dbReference type="Proteomes" id="UP000664299"/>
    </source>
</evidence>
<reference evidence="2" key="1">
    <citation type="submission" date="2021-03" db="EMBL/GenBank/DDBJ databases">
        <title>Genome sequence of Bifidobacterium asteroides strain wkB204 isolated from a honey bee gut.</title>
        <authorList>
            <person name="Motta E.V.S."/>
            <person name="Kwong W.K."/>
            <person name="Moran N.A."/>
        </authorList>
    </citation>
    <scope>NUCLEOTIDE SEQUENCE</scope>
    <source>
        <strain evidence="2">WkB204</strain>
    </source>
</reference>
<sequence length="162" mass="17693">MKDKKSNESTVDVQPRSFGTVRFGSHSMPALAAALIPGLVSSITMGVILAGFMPQTIPWLIKALIVTIVFSPVSVSLWWVILVDPNTLPGANSHAEENIESHWYGRAEQLSYHIFIGLVSAGCLLTSLMGADQWALMLVCVQIAMLLILALSYAFVRFAHHE</sequence>